<accession>A0A6A5K5D6</accession>
<dbReference type="Pfam" id="PF00010">
    <property type="entry name" value="HLH"/>
    <property type="match status" value="1"/>
</dbReference>
<feature type="compositionally biased region" description="Polar residues" evidence="2">
    <location>
        <begin position="192"/>
        <end position="209"/>
    </location>
</feature>
<name>A0A6A5K5D6_9PLEO</name>
<dbReference type="SMART" id="SM00353">
    <property type="entry name" value="HLH"/>
    <property type="match status" value="1"/>
</dbReference>
<dbReference type="OrthoDB" id="2133190at2759"/>
<dbReference type="InterPro" id="IPR011598">
    <property type="entry name" value="bHLH_dom"/>
</dbReference>
<dbReference type="PROSITE" id="PS50888">
    <property type="entry name" value="BHLH"/>
    <property type="match status" value="1"/>
</dbReference>
<dbReference type="AlphaFoldDB" id="A0A6A5K5D6"/>
<evidence type="ECO:0000259" key="3">
    <source>
        <dbReference type="PROSITE" id="PS50888"/>
    </source>
</evidence>
<feature type="compositionally biased region" description="Low complexity" evidence="2">
    <location>
        <begin position="163"/>
        <end position="176"/>
    </location>
</feature>
<evidence type="ECO:0000313" key="5">
    <source>
        <dbReference type="Proteomes" id="UP000800040"/>
    </source>
</evidence>
<evidence type="ECO:0000313" key="4">
    <source>
        <dbReference type="EMBL" id="KAF1831560.1"/>
    </source>
</evidence>
<keyword evidence="5" id="KW-1185">Reference proteome</keyword>
<dbReference type="InterPro" id="IPR052099">
    <property type="entry name" value="Regulatory_TF_Diverse"/>
</dbReference>
<proteinExistence type="predicted"/>
<dbReference type="Gene3D" id="4.10.280.10">
    <property type="entry name" value="Helix-loop-helix DNA-binding domain"/>
    <property type="match status" value="1"/>
</dbReference>
<organism evidence="4 5">
    <name type="scientific">Decorospora gaudefroyi</name>
    <dbReference type="NCBI Taxonomy" id="184978"/>
    <lineage>
        <taxon>Eukaryota</taxon>
        <taxon>Fungi</taxon>
        <taxon>Dikarya</taxon>
        <taxon>Ascomycota</taxon>
        <taxon>Pezizomycotina</taxon>
        <taxon>Dothideomycetes</taxon>
        <taxon>Pleosporomycetidae</taxon>
        <taxon>Pleosporales</taxon>
        <taxon>Pleosporineae</taxon>
        <taxon>Pleosporaceae</taxon>
        <taxon>Decorospora</taxon>
    </lineage>
</organism>
<dbReference type="PANTHER" id="PTHR47336:SF2">
    <property type="entry name" value="TRANSCRIPTION FACTOR HMS1-RELATED"/>
    <property type="match status" value="1"/>
</dbReference>
<dbReference type="EMBL" id="ML975360">
    <property type="protein sequence ID" value="KAF1831560.1"/>
    <property type="molecule type" value="Genomic_DNA"/>
</dbReference>
<sequence>MSFSGSPKANKDDCSPALETMPYTTYLDNPYFADVYSQTPDYALNTFFDSESFFERPLTSVETASGMPSKPQAMFNPTLPATGISASSSTQPSLTQAFNPMPFGQLEQYPFGTLDPTPIQPIESNGFSPTAGSTSQTPSLCGETSFQTVSPSLSPHVLKRESPSSPYSGSESLTPKRPTRKRGRPRLDRSSIDTQLGTSPSRITSTSQKCPRPKRLPHNQVERKYREGLNSELERLRRAIPLLRQTEEAGAMGQQKPSKAMVLSSAIEYIRQIEQERDALREENEKLRLNQMVQRL</sequence>
<dbReference type="Proteomes" id="UP000800040">
    <property type="component" value="Unassembled WGS sequence"/>
</dbReference>
<protein>
    <recommendedName>
        <fullName evidence="3">BHLH domain-containing protein</fullName>
    </recommendedName>
</protein>
<reference evidence="4" key="1">
    <citation type="submission" date="2020-01" db="EMBL/GenBank/DDBJ databases">
        <authorList>
            <consortium name="DOE Joint Genome Institute"/>
            <person name="Haridas S."/>
            <person name="Albert R."/>
            <person name="Binder M."/>
            <person name="Bloem J."/>
            <person name="Labutti K."/>
            <person name="Salamov A."/>
            <person name="Andreopoulos B."/>
            <person name="Baker S.E."/>
            <person name="Barry K."/>
            <person name="Bills G."/>
            <person name="Bluhm B.H."/>
            <person name="Cannon C."/>
            <person name="Castanera R."/>
            <person name="Culley D.E."/>
            <person name="Daum C."/>
            <person name="Ezra D."/>
            <person name="Gonzalez J.B."/>
            <person name="Henrissat B."/>
            <person name="Kuo A."/>
            <person name="Liang C."/>
            <person name="Lipzen A."/>
            <person name="Lutzoni F."/>
            <person name="Magnuson J."/>
            <person name="Mondo S."/>
            <person name="Nolan M."/>
            <person name="Ohm R."/>
            <person name="Pangilinan J."/>
            <person name="Park H.-J."/>
            <person name="Ramirez L."/>
            <person name="Alfaro M."/>
            <person name="Sun H."/>
            <person name="Tritt A."/>
            <person name="Yoshinaga Y."/>
            <person name="Zwiers L.-H."/>
            <person name="Turgeon B.G."/>
            <person name="Goodwin S.B."/>
            <person name="Spatafora J.W."/>
            <person name="Crous P.W."/>
            <person name="Grigoriev I.V."/>
        </authorList>
    </citation>
    <scope>NUCLEOTIDE SEQUENCE</scope>
    <source>
        <strain evidence="4">P77</strain>
    </source>
</reference>
<evidence type="ECO:0000256" key="1">
    <source>
        <dbReference type="SAM" id="Coils"/>
    </source>
</evidence>
<evidence type="ECO:0000256" key="2">
    <source>
        <dbReference type="SAM" id="MobiDB-lite"/>
    </source>
</evidence>
<feature type="coiled-coil region" evidence="1">
    <location>
        <begin position="226"/>
        <end position="290"/>
    </location>
</feature>
<dbReference type="GO" id="GO:0046983">
    <property type="term" value="F:protein dimerization activity"/>
    <property type="evidence" value="ECO:0007669"/>
    <property type="project" value="InterPro"/>
</dbReference>
<feature type="region of interest" description="Disordered" evidence="2">
    <location>
        <begin position="115"/>
        <end position="219"/>
    </location>
</feature>
<dbReference type="CDD" id="cd11395">
    <property type="entry name" value="bHLHzip_SREBP_like"/>
    <property type="match status" value="1"/>
</dbReference>
<feature type="domain" description="BHLH" evidence="3">
    <location>
        <begin position="213"/>
        <end position="273"/>
    </location>
</feature>
<keyword evidence="1" id="KW-0175">Coiled coil</keyword>
<gene>
    <name evidence="4" type="ORF">BDW02DRAFT_45236</name>
</gene>
<dbReference type="PANTHER" id="PTHR47336">
    <property type="entry name" value="TRANSCRIPTION FACTOR HMS1-RELATED"/>
    <property type="match status" value="1"/>
</dbReference>
<dbReference type="SUPFAM" id="SSF47459">
    <property type="entry name" value="HLH, helix-loop-helix DNA-binding domain"/>
    <property type="match status" value="1"/>
</dbReference>
<dbReference type="InterPro" id="IPR036638">
    <property type="entry name" value="HLH_DNA-bd_sf"/>
</dbReference>
<feature type="compositionally biased region" description="Polar residues" evidence="2">
    <location>
        <begin position="122"/>
        <end position="153"/>
    </location>
</feature>